<evidence type="ECO:0000313" key="6">
    <source>
        <dbReference type="Proteomes" id="UP000247702"/>
    </source>
</evidence>
<dbReference type="InterPro" id="IPR032675">
    <property type="entry name" value="LRR_dom_sf"/>
</dbReference>
<evidence type="ECO:0000256" key="2">
    <source>
        <dbReference type="ARBA" id="ARBA00023134"/>
    </source>
</evidence>
<dbReference type="InterPro" id="IPR045058">
    <property type="entry name" value="GIMA/IAN/Toc"/>
</dbReference>
<name>A0A2Z6RFN8_9GLOM</name>
<keyword evidence="1" id="KW-0547">Nucleotide-binding</keyword>
<dbReference type="SUPFAM" id="SSF52540">
    <property type="entry name" value="P-loop containing nucleoside triphosphate hydrolases"/>
    <property type="match status" value="1"/>
</dbReference>
<evidence type="ECO:0000313" key="5">
    <source>
        <dbReference type="EMBL" id="GES90152.1"/>
    </source>
</evidence>
<dbReference type="EMBL" id="BEXD01002057">
    <property type="protein sequence ID" value="GBB96834.1"/>
    <property type="molecule type" value="Genomic_DNA"/>
</dbReference>
<reference evidence="4 6" key="1">
    <citation type="submission" date="2017-11" db="EMBL/GenBank/DDBJ databases">
        <title>The genome of Rhizophagus clarus HR1 reveals common genetic basis of auxotrophy among arbuscular mycorrhizal fungi.</title>
        <authorList>
            <person name="Kobayashi Y."/>
        </authorList>
    </citation>
    <scope>NUCLEOTIDE SEQUENCE [LARGE SCALE GENOMIC DNA]</scope>
    <source>
        <strain evidence="4 6">HR1</strain>
    </source>
</reference>
<proteinExistence type="predicted"/>
<evidence type="ECO:0000313" key="4">
    <source>
        <dbReference type="EMBL" id="GBB96834.1"/>
    </source>
</evidence>
<feature type="domain" description="AIG1-type G" evidence="3">
    <location>
        <begin position="284"/>
        <end position="411"/>
    </location>
</feature>
<accession>A0A2Z6RFN8</accession>
<keyword evidence="5" id="KW-0808">Transferase</keyword>
<protein>
    <submittedName>
        <fullName evidence="5">Kinase-like domain-containing protein</fullName>
    </submittedName>
</protein>
<keyword evidence="2" id="KW-0342">GTP-binding</keyword>
<dbReference type="OrthoDB" id="8954335at2759"/>
<reference evidence="5" key="2">
    <citation type="submission" date="2019-10" db="EMBL/GenBank/DDBJ databases">
        <title>Conservation and host-specific expression of non-tandemly repeated heterogenous ribosome RNA gene in arbuscular mycorrhizal fungi.</title>
        <authorList>
            <person name="Maeda T."/>
            <person name="Kobayashi Y."/>
            <person name="Nakagawa T."/>
            <person name="Ezawa T."/>
            <person name="Yamaguchi K."/>
            <person name="Bino T."/>
            <person name="Nishimoto Y."/>
            <person name="Shigenobu S."/>
            <person name="Kawaguchi M."/>
        </authorList>
    </citation>
    <scope>NUCLEOTIDE SEQUENCE</scope>
    <source>
        <strain evidence="5">HR1</strain>
    </source>
</reference>
<dbReference type="AlphaFoldDB" id="A0A2Z6RFN8"/>
<dbReference type="EMBL" id="BLAL01000193">
    <property type="protein sequence ID" value="GES90152.1"/>
    <property type="molecule type" value="Genomic_DNA"/>
</dbReference>
<dbReference type="GO" id="GO:0016301">
    <property type="term" value="F:kinase activity"/>
    <property type="evidence" value="ECO:0007669"/>
    <property type="project" value="UniProtKB-KW"/>
</dbReference>
<dbReference type="GO" id="GO:0005525">
    <property type="term" value="F:GTP binding"/>
    <property type="evidence" value="ECO:0007669"/>
    <property type="project" value="UniProtKB-KW"/>
</dbReference>
<keyword evidence="6" id="KW-1185">Reference proteome</keyword>
<dbReference type="Pfam" id="PF04548">
    <property type="entry name" value="AIG1"/>
    <property type="match status" value="1"/>
</dbReference>
<dbReference type="Gene3D" id="3.80.10.10">
    <property type="entry name" value="Ribonuclease Inhibitor"/>
    <property type="match status" value="2"/>
</dbReference>
<sequence>MLKEQERFNNRYLKEREINIVDSKGIFGFFKSEFAKLEGSLKIKGFNNLEIIRLKELNLTSLKIIDCSQLNKVYLSEITKLTSLSLTKCPILTTEDCSLIRLTSLNNLKISNCSEFYTIFDLSTLPKLKTLSIVGCPALITFDSSSTGLTKLEISDCSQLSQITGFSKLPNLTTLSVRNCPKLIKLDCSNSKLIELEVSDLIELNCSNTSIEELSLNLCPEIKTLNCSTNNKLINLDVSNCSKLEFLDCTNSKLTSLDLSYCPESISVKHSPNMIIVRGKEKINILLVGCTGGGRSTLANVLTGTDNFKEGACAVSETKYFRKKEFEWEENNFSVVDTVGIGDINLSIDHILFKITEGILSMPEGISHVLFVINGRFEQEEIETFNLIKDYLFKSDILRYVTIVRTKFSNFRNKRERDTDKEKMCEESGIAAKIVNSGNGVIHVDNPPIDLVKDDDEDDDEYDERVNVNRNARKRSRKIILDYLNENRHDEPLKLENWDELRKMIANYIGNNNTNELEIESDSLKLSETYCLIL</sequence>
<dbReference type="Proteomes" id="UP000615446">
    <property type="component" value="Unassembled WGS sequence"/>
</dbReference>
<dbReference type="STRING" id="94130.A0A2Z6RFN8"/>
<dbReference type="InterPro" id="IPR006703">
    <property type="entry name" value="G_AIG1"/>
</dbReference>
<dbReference type="Gene3D" id="3.40.50.300">
    <property type="entry name" value="P-loop containing nucleotide triphosphate hydrolases"/>
    <property type="match status" value="1"/>
</dbReference>
<comment type="caution">
    <text evidence="4">The sequence shown here is derived from an EMBL/GenBank/DDBJ whole genome shotgun (WGS) entry which is preliminary data.</text>
</comment>
<evidence type="ECO:0000256" key="1">
    <source>
        <dbReference type="ARBA" id="ARBA00022741"/>
    </source>
</evidence>
<evidence type="ECO:0000259" key="3">
    <source>
        <dbReference type="Pfam" id="PF04548"/>
    </source>
</evidence>
<dbReference type="InterPro" id="IPR027417">
    <property type="entry name" value="P-loop_NTPase"/>
</dbReference>
<dbReference type="Proteomes" id="UP000247702">
    <property type="component" value="Unassembled WGS sequence"/>
</dbReference>
<gene>
    <name evidence="5" type="ORF">RCL2_001702300</name>
    <name evidence="4" type="ORF">RclHR1_02850005</name>
</gene>
<dbReference type="PANTHER" id="PTHR10903">
    <property type="entry name" value="GTPASE, IMAP FAMILY MEMBER-RELATED"/>
    <property type="match status" value="1"/>
</dbReference>
<dbReference type="SUPFAM" id="SSF52058">
    <property type="entry name" value="L domain-like"/>
    <property type="match status" value="1"/>
</dbReference>
<organism evidence="4 6">
    <name type="scientific">Rhizophagus clarus</name>
    <dbReference type="NCBI Taxonomy" id="94130"/>
    <lineage>
        <taxon>Eukaryota</taxon>
        <taxon>Fungi</taxon>
        <taxon>Fungi incertae sedis</taxon>
        <taxon>Mucoromycota</taxon>
        <taxon>Glomeromycotina</taxon>
        <taxon>Glomeromycetes</taxon>
        <taxon>Glomerales</taxon>
        <taxon>Glomeraceae</taxon>
        <taxon>Rhizophagus</taxon>
    </lineage>
</organism>
<keyword evidence="5" id="KW-0418">Kinase</keyword>
<dbReference type="PANTHER" id="PTHR10903:SF184">
    <property type="entry name" value="GTP-BINDING PROTEIN A"/>
    <property type="match status" value="1"/>
</dbReference>